<keyword evidence="7" id="KW-1185">Reference proteome</keyword>
<protein>
    <recommendedName>
        <fullName evidence="4">C-deglycosylation enzyme beta subunit</fullName>
    </recommendedName>
</protein>
<comment type="caution">
    <text evidence="6">The sequence shown here is derived from an EMBL/GenBank/DDBJ whole genome shotgun (WGS) entry which is preliminary data.</text>
</comment>
<evidence type="ECO:0000256" key="2">
    <source>
        <dbReference type="ARBA" id="ARBA00023277"/>
    </source>
</evidence>
<dbReference type="Proteomes" id="UP001600943">
    <property type="component" value="Unassembled WGS sequence"/>
</dbReference>
<evidence type="ECO:0000313" key="6">
    <source>
        <dbReference type="EMBL" id="GAA6409467.1"/>
    </source>
</evidence>
<proteinExistence type="inferred from homology"/>
<dbReference type="InterPro" id="IPR045959">
    <property type="entry name" value="CGDB"/>
</dbReference>
<sequence length="131" mass="15135">MFDNNVFIEETCRNCEKEGKITGFELQTYITYYRGIPLSMVNDIRVKVDGEEIPREVIRCSVDNGEYWFTLDEMTTVVGHKWEYDTPMTVQVIRDGGLSKGEHKVELRVIVRTAYIPVPLDGVKERSVTIL</sequence>
<evidence type="ECO:0000256" key="4">
    <source>
        <dbReference type="ARBA" id="ARBA00047208"/>
    </source>
</evidence>
<accession>A0ABQ0BDD0</accession>
<evidence type="ECO:0000256" key="1">
    <source>
        <dbReference type="ARBA" id="ARBA00023239"/>
    </source>
</evidence>
<keyword evidence="2" id="KW-0119">Carbohydrate metabolism</keyword>
<feature type="domain" description="C-glycoside deglycosidase beta subunit" evidence="5">
    <location>
        <begin position="2"/>
        <end position="115"/>
    </location>
</feature>
<dbReference type="EMBL" id="BAABYW010000001">
    <property type="protein sequence ID" value="GAA6409467.1"/>
    <property type="molecule type" value="Genomic_DNA"/>
</dbReference>
<evidence type="ECO:0000259" key="5">
    <source>
        <dbReference type="Pfam" id="PF19906"/>
    </source>
</evidence>
<name>A0ABQ0BDD0_9FIRM</name>
<reference evidence="6 7" key="1">
    <citation type="submission" date="2024-04" db="EMBL/GenBank/DDBJ databases">
        <title>Defined microbial consortia suppress multidrug-resistant proinflammatory Enterobacteriaceae via ecological control.</title>
        <authorList>
            <person name="Furuichi M."/>
            <person name="Kawaguchi T."/>
            <person name="Pust M."/>
            <person name="Yasuma K."/>
            <person name="Plichta D."/>
            <person name="Hasegawa N."/>
            <person name="Ohya T."/>
            <person name="Bhattarai S."/>
            <person name="Sasajima S."/>
            <person name="Aoto Y."/>
            <person name="Tuganbaev T."/>
            <person name="Yaginuma M."/>
            <person name="Ueda M."/>
            <person name="Okahashi N."/>
            <person name="Amafuji K."/>
            <person name="Kiridooshi Y."/>
            <person name="Sugita K."/>
            <person name="Strazar M."/>
            <person name="Skelly A."/>
            <person name="Suda W."/>
            <person name="Hattori M."/>
            <person name="Nakamoto N."/>
            <person name="Caballero S."/>
            <person name="Norman J."/>
            <person name="Olle B."/>
            <person name="Tanoue T."/>
            <person name="Arita M."/>
            <person name="Bucci V."/>
            <person name="Atarashi K."/>
            <person name="Xavier R."/>
            <person name="Honda K."/>
        </authorList>
    </citation>
    <scope>NUCLEOTIDE SEQUENCE [LARGE SCALE GENOMIC DNA]</scope>
    <source>
        <strain evidence="7">k04-0078-D8-1</strain>
    </source>
</reference>
<dbReference type="RefSeq" id="WP_390407209.1">
    <property type="nucleotide sequence ID" value="NZ_BAABYW010000001.1"/>
</dbReference>
<evidence type="ECO:0000256" key="3">
    <source>
        <dbReference type="ARBA" id="ARBA00046336"/>
    </source>
</evidence>
<evidence type="ECO:0000313" key="7">
    <source>
        <dbReference type="Proteomes" id="UP001600943"/>
    </source>
</evidence>
<comment type="similarity">
    <text evidence="3">Belongs to the C-glycoside deglycosidase beta subunit family.</text>
</comment>
<gene>
    <name evidence="6" type="ORF">K040078D81_35840</name>
</gene>
<dbReference type="Pfam" id="PF19906">
    <property type="entry name" value="CGDB"/>
    <property type="match status" value="1"/>
</dbReference>
<keyword evidence="1" id="KW-0456">Lyase</keyword>
<organism evidence="6 7">
    <name type="scientific">Blautia hominis</name>
    <dbReference type="NCBI Taxonomy" id="2025493"/>
    <lineage>
        <taxon>Bacteria</taxon>
        <taxon>Bacillati</taxon>
        <taxon>Bacillota</taxon>
        <taxon>Clostridia</taxon>
        <taxon>Lachnospirales</taxon>
        <taxon>Lachnospiraceae</taxon>
        <taxon>Blautia</taxon>
    </lineage>
</organism>